<dbReference type="STRING" id="1122190.GCA_000621105_01658"/>
<dbReference type="AlphaFoldDB" id="A0A011NDJ5"/>
<dbReference type="InterPro" id="IPR050834">
    <property type="entry name" value="Glycosyltransf_2"/>
</dbReference>
<keyword evidence="3" id="KW-1185">Reference proteome</keyword>
<dbReference type="Gene3D" id="3.90.550.10">
    <property type="entry name" value="Spore Coat Polysaccharide Biosynthesis Protein SpsA, Chain A"/>
    <property type="match status" value="1"/>
</dbReference>
<dbReference type="CDD" id="cd00761">
    <property type="entry name" value="Glyco_tranf_GTA_type"/>
    <property type="match status" value="1"/>
</dbReference>
<dbReference type="PANTHER" id="PTHR43685:SF2">
    <property type="entry name" value="GLYCOSYLTRANSFERASE 2-LIKE DOMAIN-CONTAINING PROTEIN"/>
    <property type="match status" value="1"/>
</dbReference>
<organism evidence="2 3">
    <name type="scientific">Mannheimia granulomatis</name>
    <dbReference type="NCBI Taxonomy" id="85402"/>
    <lineage>
        <taxon>Bacteria</taxon>
        <taxon>Pseudomonadati</taxon>
        <taxon>Pseudomonadota</taxon>
        <taxon>Gammaproteobacteria</taxon>
        <taxon>Pasteurellales</taxon>
        <taxon>Pasteurellaceae</taxon>
        <taxon>Mannheimia</taxon>
    </lineage>
</organism>
<dbReference type="RefSeq" id="WP_042802421.1">
    <property type="nucleotide sequence ID" value="NZ_AVSP01000007.1"/>
</dbReference>
<dbReference type="EMBL" id="JANJ01000003">
    <property type="protein sequence ID" value="EXI62617.1"/>
    <property type="molecule type" value="Genomic_DNA"/>
</dbReference>
<evidence type="ECO:0000313" key="2">
    <source>
        <dbReference type="EMBL" id="EXI62617.1"/>
    </source>
</evidence>
<accession>A0A011NDJ5</accession>
<feature type="domain" description="Glycosyltransferase 2-like" evidence="1">
    <location>
        <begin position="3"/>
        <end position="141"/>
    </location>
</feature>
<comment type="caution">
    <text evidence="2">The sequence shown here is derived from an EMBL/GenBank/DDBJ whole genome shotgun (WGS) entry which is preliminary data.</text>
</comment>
<keyword evidence="2" id="KW-0808">Transferase</keyword>
<dbReference type="InterPro" id="IPR029044">
    <property type="entry name" value="Nucleotide-diphossugar_trans"/>
</dbReference>
<dbReference type="OrthoDB" id="9801954at2"/>
<protein>
    <submittedName>
        <fullName evidence="2">Glycosyltransferase</fullName>
    </submittedName>
</protein>
<dbReference type="SUPFAM" id="SSF53448">
    <property type="entry name" value="Nucleotide-diphospho-sugar transferases"/>
    <property type="match status" value="1"/>
</dbReference>
<name>A0A011NDJ5_9PAST</name>
<dbReference type="Proteomes" id="UP000054123">
    <property type="component" value="Unassembled WGS sequence"/>
</dbReference>
<reference evidence="2 3" key="1">
    <citation type="journal article" date="2014" name="Genome Announc.">
        <title>Genome Sequence of a Presumptive Mannheimia haemolytica Strain with an A1/A6-Cross-Reactive Serotype from a White-Tailed Deer (Odocoileus virginianus).</title>
        <authorList>
            <person name="Lawrence P.K."/>
            <person name="Bey R.F."/>
            <person name="Wiener B."/>
            <person name="Kittichotirat W."/>
            <person name="Bumgarner R.E."/>
        </authorList>
    </citation>
    <scope>NUCLEOTIDE SEQUENCE [LARGE SCALE GENOMIC DNA]</scope>
    <source>
        <strain evidence="2 3">PKL10</strain>
    </source>
</reference>
<dbReference type="InterPro" id="IPR001173">
    <property type="entry name" value="Glyco_trans_2-like"/>
</dbReference>
<dbReference type="GO" id="GO:0016740">
    <property type="term" value="F:transferase activity"/>
    <property type="evidence" value="ECO:0007669"/>
    <property type="project" value="UniProtKB-KW"/>
</dbReference>
<gene>
    <name evidence="2" type="ORF">AK33_05170</name>
</gene>
<dbReference type="PANTHER" id="PTHR43685">
    <property type="entry name" value="GLYCOSYLTRANSFERASE"/>
    <property type="match status" value="1"/>
</dbReference>
<evidence type="ECO:0000259" key="1">
    <source>
        <dbReference type="Pfam" id="PF00535"/>
    </source>
</evidence>
<proteinExistence type="predicted"/>
<dbReference type="Pfam" id="PF00535">
    <property type="entry name" value="Glycos_transf_2"/>
    <property type="match status" value="1"/>
</dbReference>
<dbReference type="PATRIC" id="fig|1450449.3.peg.1008"/>
<evidence type="ECO:0000313" key="3">
    <source>
        <dbReference type="Proteomes" id="UP000054123"/>
    </source>
</evidence>
<sequence>MFSIIVPSYNRNAEIKALLESLKQQTVYNFEVIIVDDHSRTAVEVNDDYPFEVKVIRNNPNVGAAQSRNVGANHASREWLLFLDDDDRFMPEKCERLEEAINQNPQANFVYHPAKCEMVNEGFTYVTKPFKERSELTKENILKANKIGGMPMIGLKKALFCKVGGLSDRLRSLEDYDFLLKLLEESSFVPLYVDEPLTYCTFHTKRSSVSTDTSNTQKAIDYIQQTYIKTPEQAENFKLNSLYILSYPHVMNLSRSAAKYYIEMFKQTKNIKQLIIAAAIFISPKLAINLKRFI</sequence>